<dbReference type="Proteomes" id="UP000799437">
    <property type="component" value="Unassembled WGS sequence"/>
</dbReference>
<gene>
    <name evidence="1" type="ORF">EJ05DRAFT_499067</name>
</gene>
<name>A0A6A6WCU6_9PEZI</name>
<reference evidence="1" key="1">
    <citation type="journal article" date="2020" name="Stud. Mycol.">
        <title>101 Dothideomycetes genomes: a test case for predicting lifestyles and emergence of pathogens.</title>
        <authorList>
            <person name="Haridas S."/>
            <person name="Albert R."/>
            <person name="Binder M."/>
            <person name="Bloem J."/>
            <person name="Labutti K."/>
            <person name="Salamov A."/>
            <person name="Andreopoulos B."/>
            <person name="Baker S."/>
            <person name="Barry K."/>
            <person name="Bills G."/>
            <person name="Bluhm B."/>
            <person name="Cannon C."/>
            <person name="Castanera R."/>
            <person name="Culley D."/>
            <person name="Daum C."/>
            <person name="Ezra D."/>
            <person name="Gonzalez J."/>
            <person name="Henrissat B."/>
            <person name="Kuo A."/>
            <person name="Liang C."/>
            <person name="Lipzen A."/>
            <person name="Lutzoni F."/>
            <person name="Magnuson J."/>
            <person name="Mondo S."/>
            <person name="Nolan M."/>
            <person name="Ohm R."/>
            <person name="Pangilinan J."/>
            <person name="Park H.-J."/>
            <person name="Ramirez L."/>
            <person name="Alfaro M."/>
            <person name="Sun H."/>
            <person name="Tritt A."/>
            <person name="Yoshinaga Y."/>
            <person name="Zwiers L.-H."/>
            <person name="Turgeon B."/>
            <person name="Goodwin S."/>
            <person name="Spatafora J."/>
            <person name="Crous P."/>
            <person name="Grigoriev I."/>
        </authorList>
    </citation>
    <scope>NUCLEOTIDE SEQUENCE</scope>
    <source>
        <strain evidence="1">CBS 121739</strain>
    </source>
</reference>
<dbReference type="EMBL" id="ML996569">
    <property type="protein sequence ID" value="KAF2759874.1"/>
    <property type="molecule type" value="Genomic_DNA"/>
</dbReference>
<dbReference type="RefSeq" id="XP_033602325.1">
    <property type="nucleotide sequence ID" value="XM_033746771.1"/>
</dbReference>
<proteinExistence type="predicted"/>
<sequence length="184" mass="20148">MLVSGHGRSKQVFYLMACPLATVVTRIRAPVPGSTLDLHFLNASLATSKKYKISGSWSAILIVRRPSPHSWAHYLPVLEYCDFVICPAFKITVVPLSTISDPYQGHWDISNVNDQPGPGAVAFACFAWDQLEKNSETLQGVDDKLDSKLNATQEANEKADQEAKQAFRVVFSILTLGAGGSERP</sequence>
<dbReference type="GeneID" id="54487825"/>
<organism evidence="1 2">
    <name type="scientific">Pseudovirgaria hyperparasitica</name>
    <dbReference type="NCBI Taxonomy" id="470096"/>
    <lineage>
        <taxon>Eukaryota</taxon>
        <taxon>Fungi</taxon>
        <taxon>Dikarya</taxon>
        <taxon>Ascomycota</taxon>
        <taxon>Pezizomycotina</taxon>
        <taxon>Dothideomycetes</taxon>
        <taxon>Dothideomycetes incertae sedis</taxon>
        <taxon>Acrospermales</taxon>
        <taxon>Acrospermaceae</taxon>
        <taxon>Pseudovirgaria</taxon>
    </lineage>
</organism>
<keyword evidence="2" id="KW-1185">Reference proteome</keyword>
<protein>
    <submittedName>
        <fullName evidence="1">Uncharacterized protein</fullName>
    </submittedName>
</protein>
<dbReference type="AlphaFoldDB" id="A0A6A6WCU6"/>
<accession>A0A6A6WCU6</accession>
<evidence type="ECO:0000313" key="2">
    <source>
        <dbReference type="Proteomes" id="UP000799437"/>
    </source>
</evidence>
<evidence type="ECO:0000313" key="1">
    <source>
        <dbReference type="EMBL" id="KAF2759874.1"/>
    </source>
</evidence>